<reference evidence="2 3" key="1">
    <citation type="submission" date="2010-12" db="EMBL/GenBank/DDBJ databases">
        <title>Complete sequence of Ethanoligenens harbinense YUAN-3.</title>
        <authorList>
            <person name="Lucas S."/>
            <person name="Copeland A."/>
            <person name="Lapidus A."/>
            <person name="Cheng J.-F."/>
            <person name="Bruce D."/>
            <person name="Goodwin L."/>
            <person name="Pitluck S."/>
            <person name="Chertkov O."/>
            <person name="Misra M."/>
            <person name="Detter J.C."/>
            <person name="Han C."/>
            <person name="Tapia R."/>
            <person name="Land M."/>
            <person name="Hauser L."/>
            <person name="Jeffries C."/>
            <person name="Kyrpides N."/>
            <person name="Ivanova N."/>
            <person name="Mikhailova N."/>
            <person name="Wang A."/>
            <person name="Mouttaki H."/>
            <person name="He Z."/>
            <person name="Zhou J."/>
            <person name="Hemme C.L."/>
            <person name="Woyke T."/>
        </authorList>
    </citation>
    <scope>NUCLEOTIDE SEQUENCE [LARGE SCALE GENOMIC DNA]</scope>
    <source>
        <strain evidence="3">DSM 18485 / JCM 12961 / CGMCC 1.5033 / YUAN-3</strain>
    </source>
</reference>
<keyword evidence="3" id="KW-1185">Reference proteome</keyword>
<name>E6U2T8_ETHHY</name>
<proteinExistence type="predicted"/>
<feature type="transmembrane region" description="Helical" evidence="1">
    <location>
        <begin position="44"/>
        <end position="64"/>
    </location>
</feature>
<gene>
    <name evidence="2" type="ordered locus">Ethha_1962</name>
</gene>
<keyword evidence="1" id="KW-0812">Transmembrane</keyword>
<evidence type="ECO:0000313" key="3">
    <source>
        <dbReference type="Proteomes" id="UP000001551"/>
    </source>
</evidence>
<dbReference type="eggNOG" id="ENOG50332G5">
    <property type="taxonomic scope" value="Bacteria"/>
</dbReference>
<organism evidence="2 3">
    <name type="scientific">Ethanoligenens harbinense (strain DSM 18485 / JCM 12961 / CGMCC 1.5033 / YUAN-3)</name>
    <dbReference type="NCBI Taxonomy" id="663278"/>
    <lineage>
        <taxon>Bacteria</taxon>
        <taxon>Bacillati</taxon>
        <taxon>Bacillota</taxon>
        <taxon>Clostridia</taxon>
        <taxon>Eubacteriales</taxon>
        <taxon>Oscillospiraceae</taxon>
        <taxon>Ethanoligenens</taxon>
    </lineage>
</organism>
<dbReference type="EMBL" id="CP002400">
    <property type="protein sequence ID" value="ADU27480.1"/>
    <property type="molecule type" value="Genomic_DNA"/>
</dbReference>
<protein>
    <submittedName>
        <fullName evidence="2">Uncharacterized protein</fullName>
    </submittedName>
</protein>
<dbReference type="HOGENOM" id="CLU_113258_0_0_9"/>
<accession>E6U2T8</accession>
<sequence length="171" mass="19472">MDTYVECLVKRRTDRVTLALKIGVVLASIALGLGLFFICVATQLLATFGILALLLCIWGGWMILRRFELEYEYILTNFDLDIDVIIAQKKRRRLLSLDLRAIEHFAPFDEAHRRQLGEAEVRKRVDASAHDKDGTWYLIVDSKSGGRTLLLFSPDERIQKAVRAANPRAVL</sequence>
<dbReference type="Proteomes" id="UP000001551">
    <property type="component" value="Chromosome"/>
</dbReference>
<dbReference type="AlphaFoldDB" id="E6U2T8"/>
<dbReference type="KEGG" id="eha:Ethha_1962"/>
<evidence type="ECO:0000256" key="1">
    <source>
        <dbReference type="SAM" id="Phobius"/>
    </source>
</evidence>
<keyword evidence="1" id="KW-0472">Membrane</keyword>
<keyword evidence="1" id="KW-1133">Transmembrane helix</keyword>
<dbReference type="RefSeq" id="WP_013485828.1">
    <property type="nucleotide sequence ID" value="NC_014828.1"/>
</dbReference>
<feature type="transmembrane region" description="Helical" evidence="1">
    <location>
        <begin position="18"/>
        <end position="38"/>
    </location>
</feature>
<dbReference type="STRING" id="663278.Ethha_1962"/>
<evidence type="ECO:0000313" key="2">
    <source>
        <dbReference type="EMBL" id="ADU27480.1"/>
    </source>
</evidence>